<dbReference type="STRING" id="1189612.A33Q_0727"/>
<evidence type="ECO:0000313" key="3">
    <source>
        <dbReference type="EMBL" id="EOZ99124.1"/>
    </source>
</evidence>
<dbReference type="AlphaFoldDB" id="S2DJ98"/>
<reference evidence="3 4" key="1">
    <citation type="journal article" date="2013" name="Genome Announc.">
        <title>Draft Genome Sequence of Indibacter alkaliphilus Strain LW1T, Isolated from Lonar Lake, a Haloalkaline Lake in the Buldana District of Maharashtra, India.</title>
        <authorList>
            <person name="Singh A."/>
            <person name="Kumar Jangir P."/>
            <person name="Sharma R."/>
            <person name="Singh A."/>
            <person name="Kumar Pinnaka A."/>
            <person name="Shivaji S."/>
        </authorList>
    </citation>
    <scope>NUCLEOTIDE SEQUENCE [LARGE SCALE GENOMIC DNA]</scope>
    <source>
        <strain evidence="4">CCUG 57479 / KCTC 22604 / LW1</strain>
    </source>
</reference>
<protein>
    <recommendedName>
        <fullName evidence="5">Collagen-like protein</fullName>
    </recommendedName>
</protein>
<accession>S2DJ98</accession>
<dbReference type="Proteomes" id="UP000006073">
    <property type="component" value="Unassembled WGS sequence"/>
</dbReference>
<keyword evidence="4" id="KW-1185">Reference proteome</keyword>
<dbReference type="eggNOG" id="ENOG5032UAD">
    <property type="taxonomic scope" value="Bacteria"/>
</dbReference>
<evidence type="ECO:0000313" key="4">
    <source>
        <dbReference type="Proteomes" id="UP000006073"/>
    </source>
</evidence>
<dbReference type="EMBL" id="ALWO02000015">
    <property type="protein sequence ID" value="EOZ99124.1"/>
    <property type="molecule type" value="Genomic_DNA"/>
</dbReference>
<feature type="compositionally biased region" description="Low complexity" evidence="1">
    <location>
        <begin position="28"/>
        <end position="42"/>
    </location>
</feature>
<sequence length="184" mass="21047">MKKLLGAIALFALIFQACEGPMGPQGPQGPQGEQGQQGPQGQPGDSFVGLAYEVTLDFTAENDYFEVLEFPEPLVESDIVLTFINWETFDGVRVWRLLPQMVFFEEGFLRYNYDFTEFDIALFLETNFDPEILDDSWKLDVGFRIVVLPVDFANGRLDLSDMDELLRMTGIQEKDFIKLERKVK</sequence>
<evidence type="ECO:0008006" key="5">
    <source>
        <dbReference type="Google" id="ProtNLM"/>
    </source>
</evidence>
<gene>
    <name evidence="3" type="ORF">A33Q_0727</name>
</gene>
<proteinExistence type="predicted"/>
<feature type="signal peptide" evidence="2">
    <location>
        <begin position="1"/>
        <end position="19"/>
    </location>
</feature>
<organism evidence="3 4">
    <name type="scientific">Indibacter alkaliphilus (strain CCUG 57479 / KCTC 22604 / LW1)</name>
    <dbReference type="NCBI Taxonomy" id="1189612"/>
    <lineage>
        <taxon>Bacteria</taxon>
        <taxon>Pseudomonadati</taxon>
        <taxon>Bacteroidota</taxon>
        <taxon>Cytophagia</taxon>
        <taxon>Cytophagales</taxon>
        <taxon>Cyclobacteriaceae</taxon>
    </lineage>
</organism>
<keyword evidence="2" id="KW-0732">Signal</keyword>
<evidence type="ECO:0000256" key="1">
    <source>
        <dbReference type="SAM" id="MobiDB-lite"/>
    </source>
</evidence>
<feature type="region of interest" description="Disordered" evidence="1">
    <location>
        <begin position="22"/>
        <end position="42"/>
    </location>
</feature>
<dbReference type="OrthoDB" id="1524444at2"/>
<dbReference type="Gene3D" id="1.20.5.320">
    <property type="entry name" value="6-Phosphogluconate Dehydrogenase, domain 3"/>
    <property type="match status" value="1"/>
</dbReference>
<comment type="caution">
    <text evidence="3">The sequence shown here is derived from an EMBL/GenBank/DDBJ whole genome shotgun (WGS) entry which is preliminary data.</text>
</comment>
<dbReference type="RefSeq" id="WP_009035820.1">
    <property type="nucleotide sequence ID" value="NZ_ALWO02000015.1"/>
</dbReference>
<name>S2DJ98_INDAL</name>
<dbReference type="PROSITE" id="PS51257">
    <property type="entry name" value="PROKAR_LIPOPROTEIN"/>
    <property type="match status" value="1"/>
</dbReference>
<evidence type="ECO:0000256" key="2">
    <source>
        <dbReference type="SAM" id="SignalP"/>
    </source>
</evidence>
<feature type="chain" id="PRO_5004496054" description="Collagen-like protein" evidence="2">
    <location>
        <begin position="20"/>
        <end position="184"/>
    </location>
</feature>